<accession>A0A2K3UV02</accession>
<feature type="domain" description="GH16" evidence="2">
    <location>
        <begin position="55"/>
        <end position="262"/>
    </location>
</feature>
<evidence type="ECO:0000259" key="2">
    <source>
        <dbReference type="PROSITE" id="PS51762"/>
    </source>
</evidence>
<name>A0A2K3UV02_9DEIO</name>
<dbReference type="SUPFAM" id="SSF49899">
    <property type="entry name" value="Concanavalin A-like lectins/glucanases"/>
    <property type="match status" value="1"/>
</dbReference>
<evidence type="ECO:0000256" key="1">
    <source>
        <dbReference type="ARBA" id="ARBA00006865"/>
    </source>
</evidence>
<comment type="similarity">
    <text evidence="1">Belongs to the glycosyl hydrolase 16 family.</text>
</comment>
<evidence type="ECO:0000313" key="3">
    <source>
        <dbReference type="EMBL" id="PNY80361.1"/>
    </source>
</evidence>
<keyword evidence="4" id="KW-1185">Reference proteome</keyword>
<reference evidence="3 4" key="1">
    <citation type="submission" date="2018-01" db="EMBL/GenBank/DDBJ databases">
        <title>Deinococcus koreensis sp. nov., a radiation-resistant bacterium isolated from river water.</title>
        <authorList>
            <person name="Choi A."/>
        </authorList>
    </citation>
    <scope>NUCLEOTIDE SEQUENCE [LARGE SCALE GENOMIC DNA]</scope>
    <source>
        <strain evidence="3 4">SJW1-2</strain>
    </source>
</reference>
<dbReference type="EMBL" id="PPPD01000001">
    <property type="protein sequence ID" value="PNY80361.1"/>
    <property type="molecule type" value="Genomic_DNA"/>
</dbReference>
<sequence>MTTIPERPGYVLDFCEEFIGPDLDRSRWLPHYLPHWSSRARTATRYTLPGRGLQLHITEDMVPWNPAFDGELRVSNLQTGCFAGPLGSSVGQLHFKPGLRVTEEQPTTRLYTPRYGYFEVRLKAVPVPGYMAAFWMIGFQERPEESGEICVVELFGQDVTAQTLTVKSGIHPFGDPALREEFDEEVLEVDPAAFHTYAVDWTPTHVDFFVDDTFRRRVRQSPAYPMQFMLDLYELPDQLPAGRQGPWPKTLEVEWVRGYRRA</sequence>
<evidence type="ECO:0000313" key="4">
    <source>
        <dbReference type="Proteomes" id="UP000236379"/>
    </source>
</evidence>
<dbReference type="InterPro" id="IPR013320">
    <property type="entry name" value="ConA-like_dom_sf"/>
</dbReference>
<keyword evidence="3" id="KW-0378">Hydrolase</keyword>
<dbReference type="PANTHER" id="PTHR10963">
    <property type="entry name" value="GLYCOSYL HYDROLASE-RELATED"/>
    <property type="match status" value="1"/>
</dbReference>
<proteinExistence type="inferred from homology"/>
<dbReference type="InterPro" id="IPR000757">
    <property type="entry name" value="Beta-glucanase-like"/>
</dbReference>
<protein>
    <submittedName>
        <fullName evidence="3">O-glycosyl hydrolase</fullName>
    </submittedName>
</protein>
<dbReference type="Proteomes" id="UP000236379">
    <property type="component" value="Unassembled WGS sequence"/>
</dbReference>
<comment type="caution">
    <text evidence="3">The sequence shown here is derived from an EMBL/GenBank/DDBJ whole genome shotgun (WGS) entry which is preliminary data.</text>
</comment>
<dbReference type="PANTHER" id="PTHR10963:SF55">
    <property type="entry name" value="GLYCOSIDE HYDROLASE FAMILY 16 PROTEIN"/>
    <property type="match status" value="1"/>
</dbReference>
<gene>
    <name evidence="3" type="ORF">CVO96_02365</name>
</gene>
<organism evidence="3 4">
    <name type="scientific">Deinococcus koreensis</name>
    <dbReference type="NCBI Taxonomy" id="2054903"/>
    <lineage>
        <taxon>Bacteria</taxon>
        <taxon>Thermotogati</taxon>
        <taxon>Deinococcota</taxon>
        <taxon>Deinococci</taxon>
        <taxon>Deinococcales</taxon>
        <taxon>Deinococcaceae</taxon>
        <taxon>Deinococcus</taxon>
    </lineage>
</organism>
<dbReference type="OrthoDB" id="9809583at2"/>
<dbReference type="AlphaFoldDB" id="A0A2K3UV02"/>
<dbReference type="CDD" id="cd00413">
    <property type="entry name" value="Glyco_hydrolase_16"/>
    <property type="match status" value="1"/>
</dbReference>
<dbReference type="Gene3D" id="2.60.120.200">
    <property type="match status" value="1"/>
</dbReference>
<dbReference type="GO" id="GO:0005975">
    <property type="term" value="P:carbohydrate metabolic process"/>
    <property type="evidence" value="ECO:0007669"/>
    <property type="project" value="InterPro"/>
</dbReference>
<dbReference type="InterPro" id="IPR050546">
    <property type="entry name" value="Glycosyl_Hydrlase_16"/>
</dbReference>
<dbReference type="RefSeq" id="WP_103309901.1">
    <property type="nucleotide sequence ID" value="NZ_PPPD01000001.1"/>
</dbReference>
<dbReference type="PROSITE" id="PS51762">
    <property type="entry name" value="GH16_2"/>
    <property type="match status" value="1"/>
</dbReference>
<dbReference type="Pfam" id="PF00722">
    <property type="entry name" value="Glyco_hydro_16"/>
    <property type="match status" value="1"/>
</dbReference>
<dbReference type="GO" id="GO:0004553">
    <property type="term" value="F:hydrolase activity, hydrolyzing O-glycosyl compounds"/>
    <property type="evidence" value="ECO:0007669"/>
    <property type="project" value="InterPro"/>
</dbReference>